<protein>
    <submittedName>
        <fullName evidence="5">YafY family transcriptional regulator</fullName>
    </submittedName>
</protein>
<evidence type="ECO:0000256" key="3">
    <source>
        <dbReference type="SAM" id="MobiDB-lite"/>
    </source>
</evidence>
<evidence type="ECO:0000313" key="6">
    <source>
        <dbReference type="Proteomes" id="UP001164305"/>
    </source>
</evidence>
<dbReference type="EMBL" id="CP107020">
    <property type="protein sequence ID" value="UYG17520.1"/>
    <property type="molecule type" value="Genomic_DNA"/>
</dbReference>
<evidence type="ECO:0000256" key="2">
    <source>
        <dbReference type="ARBA" id="ARBA00023163"/>
    </source>
</evidence>
<dbReference type="InterPro" id="IPR057727">
    <property type="entry name" value="WCX_dom"/>
</dbReference>
<dbReference type="Pfam" id="PF13280">
    <property type="entry name" value="WYL"/>
    <property type="match status" value="1"/>
</dbReference>
<dbReference type="InterPro" id="IPR013196">
    <property type="entry name" value="HTH_11"/>
</dbReference>
<sequence>MNDVTSRTLHLLSLLQSRAVWSGAELAEELGVTARSVRRDVDRLRRMGYPVLASTGHGGGYQLGAGRALPPLLLERDEAVAVSVGLRLAAASGIDGLGEHALRALTALDQILPPTVSAEVGALTGVLDVVTSRPSSVAPPTLVTVARAARDGVQLRIEYERRDGERSSRRLEPYRVLSVDGRWYLFAWDLDREDWRTFRLDRMLAARATTFRFAARTLPDVEAYVRESITVAPYATTITVRILRPLADVAPHIPATIGNLTPDGAAACVLRVGGDDPLWLVLHLAHLGMPVELLDPPGLRDVVARLGQWFDQTRGGFDQARGTGGDSDDLEARTLDG</sequence>
<dbReference type="InterPro" id="IPR036388">
    <property type="entry name" value="WH-like_DNA-bd_sf"/>
</dbReference>
<keyword evidence="1" id="KW-0805">Transcription regulation</keyword>
<organism evidence="5 6">
    <name type="scientific">Brachybacterium huguangmaarense</name>
    <dbReference type="NCBI Taxonomy" id="1652028"/>
    <lineage>
        <taxon>Bacteria</taxon>
        <taxon>Bacillati</taxon>
        <taxon>Actinomycetota</taxon>
        <taxon>Actinomycetes</taxon>
        <taxon>Micrococcales</taxon>
        <taxon>Dermabacteraceae</taxon>
        <taxon>Brachybacterium</taxon>
    </lineage>
</organism>
<dbReference type="Pfam" id="PF08279">
    <property type="entry name" value="HTH_11"/>
    <property type="match status" value="1"/>
</dbReference>
<dbReference type="PROSITE" id="PS52050">
    <property type="entry name" value="WYL"/>
    <property type="match status" value="1"/>
</dbReference>
<proteinExistence type="predicted"/>
<dbReference type="InterPro" id="IPR028349">
    <property type="entry name" value="PafC-like"/>
</dbReference>
<dbReference type="Gene3D" id="1.10.10.10">
    <property type="entry name" value="Winged helix-like DNA-binding domain superfamily/Winged helix DNA-binding domain"/>
    <property type="match status" value="1"/>
</dbReference>
<dbReference type="InterPro" id="IPR026881">
    <property type="entry name" value="WYL_dom"/>
</dbReference>
<dbReference type="PROSITE" id="PS51000">
    <property type="entry name" value="HTH_DEOR_2"/>
    <property type="match status" value="1"/>
</dbReference>
<dbReference type="RefSeq" id="WP_263594729.1">
    <property type="nucleotide sequence ID" value="NZ_CP107020.1"/>
</dbReference>
<dbReference type="InterPro" id="IPR001034">
    <property type="entry name" value="DeoR_HTH"/>
</dbReference>
<feature type="region of interest" description="Disordered" evidence="3">
    <location>
        <begin position="317"/>
        <end position="337"/>
    </location>
</feature>
<keyword evidence="2" id="KW-0804">Transcription</keyword>
<dbReference type="SUPFAM" id="SSF46785">
    <property type="entry name" value="Winged helix' DNA-binding domain"/>
    <property type="match status" value="1"/>
</dbReference>
<dbReference type="PIRSF" id="PIRSF016838">
    <property type="entry name" value="PafC"/>
    <property type="match status" value="1"/>
</dbReference>
<evidence type="ECO:0000313" key="5">
    <source>
        <dbReference type="EMBL" id="UYG17520.1"/>
    </source>
</evidence>
<evidence type="ECO:0000259" key="4">
    <source>
        <dbReference type="PROSITE" id="PS51000"/>
    </source>
</evidence>
<accession>A0ABY6G353</accession>
<keyword evidence="6" id="KW-1185">Reference proteome</keyword>
<feature type="domain" description="HTH deoR-type" evidence="4">
    <location>
        <begin position="4"/>
        <end position="62"/>
    </location>
</feature>
<dbReference type="InterPro" id="IPR051534">
    <property type="entry name" value="CBASS_pafABC_assoc_protein"/>
</dbReference>
<name>A0ABY6G353_9MICO</name>
<dbReference type="Proteomes" id="UP001164305">
    <property type="component" value="Chromosome"/>
</dbReference>
<dbReference type="Pfam" id="PF25583">
    <property type="entry name" value="WCX"/>
    <property type="match status" value="1"/>
</dbReference>
<dbReference type="InterPro" id="IPR036390">
    <property type="entry name" value="WH_DNA-bd_sf"/>
</dbReference>
<reference evidence="5" key="1">
    <citation type="submission" date="2022-10" db="EMBL/GenBank/DDBJ databases">
        <title>Whole-Genome Sequencing of Brachybacterium huguangmaarense BRM-3, Isolated from Betula schmidtii.</title>
        <authorList>
            <person name="Haam D."/>
        </authorList>
    </citation>
    <scope>NUCLEOTIDE SEQUENCE</scope>
    <source>
        <strain evidence="5">BRM-3</strain>
    </source>
</reference>
<dbReference type="PANTHER" id="PTHR34580:SF3">
    <property type="entry name" value="PROTEIN PAFB"/>
    <property type="match status" value="1"/>
</dbReference>
<gene>
    <name evidence="5" type="ORF">BRM3_03570</name>
</gene>
<dbReference type="PANTHER" id="PTHR34580">
    <property type="match status" value="1"/>
</dbReference>
<evidence type="ECO:0000256" key="1">
    <source>
        <dbReference type="ARBA" id="ARBA00023015"/>
    </source>
</evidence>